<evidence type="ECO:0000313" key="2">
    <source>
        <dbReference type="EMBL" id="MDQ1110368.1"/>
    </source>
</evidence>
<dbReference type="AlphaFoldDB" id="A0AAP5AMS6"/>
<accession>A0AAP5AMS6</accession>
<keyword evidence="1" id="KW-1133">Transmembrane helix</keyword>
<sequence length="149" mass="16171">MSAWNLPARMLAVPLSTAVASGMFFLVPVMSSSGTSAHGALPVLGIFLIIGAIIGLIVGCPLVLLVDGIFPRWRPRYIVFGAAGALVGWLVLDGGFARGAWEAIWSNPKFWVDWAPRRLILFSLIGVMSGLLYTAFVRFIDRAIPRDTR</sequence>
<name>A0AAP5AMS6_9GAMM</name>
<dbReference type="EMBL" id="JAUTAS010000001">
    <property type="protein sequence ID" value="MDQ1110368.1"/>
    <property type="molecule type" value="Genomic_DNA"/>
</dbReference>
<organism evidence="2 3">
    <name type="scientific">Stenotrophomonas rhizophila</name>
    <dbReference type="NCBI Taxonomy" id="216778"/>
    <lineage>
        <taxon>Bacteria</taxon>
        <taxon>Pseudomonadati</taxon>
        <taxon>Pseudomonadota</taxon>
        <taxon>Gammaproteobacteria</taxon>
        <taxon>Lysobacterales</taxon>
        <taxon>Lysobacteraceae</taxon>
        <taxon>Stenotrophomonas</taxon>
    </lineage>
</organism>
<evidence type="ECO:0000313" key="3">
    <source>
        <dbReference type="Proteomes" id="UP001226084"/>
    </source>
</evidence>
<protein>
    <submittedName>
        <fullName evidence="2">Uncharacterized protein</fullName>
    </submittedName>
</protein>
<evidence type="ECO:0000256" key="1">
    <source>
        <dbReference type="SAM" id="Phobius"/>
    </source>
</evidence>
<keyword evidence="1" id="KW-0472">Membrane</keyword>
<feature type="transmembrane region" description="Helical" evidence="1">
    <location>
        <begin position="77"/>
        <end position="99"/>
    </location>
</feature>
<reference evidence="2" key="1">
    <citation type="submission" date="2023-07" db="EMBL/GenBank/DDBJ databases">
        <title>Functional and genomic diversity of the sorghum phyllosphere microbiome.</title>
        <authorList>
            <person name="Shade A."/>
        </authorList>
    </citation>
    <scope>NUCLEOTIDE SEQUENCE</scope>
    <source>
        <strain evidence="2">SORGH_AS_0457</strain>
    </source>
</reference>
<comment type="caution">
    <text evidence="2">The sequence shown here is derived from an EMBL/GenBank/DDBJ whole genome shotgun (WGS) entry which is preliminary data.</text>
</comment>
<gene>
    <name evidence="2" type="ORF">QE424_003527</name>
</gene>
<feature type="transmembrane region" description="Helical" evidence="1">
    <location>
        <begin position="119"/>
        <end position="140"/>
    </location>
</feature>
<keyword evidence="1" id="KW-0812">Transmembrane</keyword>
<feature type="transmembrane region" description="Helical" evidence="1">
    <location>
        <begin position="41"/>
        <end position="65"/>
    </location>
</feature>
<dbReference type="Proteomes" id="UP001226084">
    <property type="component" value="Unassembled WGS sequence"/>
</dbReference>
<proteinExistence type="predicted"/>